<feature type="compositionally biased region" description="Pro residues" evidence="7">
    <location>
        <begin position="79"/>
        <end position="89"/>
    </location>
</feature>
<dbReference type="Pfam" id="PF03834">
    <property type="entry name" value="Rad10"/>
    <property type="match status" value="1"/>
</dbReference>
<proteinExistence type="inferred from homology"/>
<dbReference type="PANTHER" id="PTHR12749:SF0">
    <property type="entry name" value="DNA EXCISION REPAIR PROTEIN ERCC-1"/>
    <property type="match status" value="1"/>
</dbReference>
<dbReference type="GO" id="GO:0005634">
    <property type="term" value="C:nucleus"/>
    <property type="evidence" value="ECO:0007669"/>
    <property type="project" value="UniProtKB-SubCell"/>
</dbReference>
<keyword evidence="3" id="KW-0227">DNA damage</keyword>
<keyword evidence="5" id="KW-0234">DNA repair</keyword>
<dbReference type="Gene3D" id="3.40.50.10130">
    <property type="match status" value="1"/>
</dbReference>
<feature type="region of interest" description="Disordered" evidence="7">
    <location>
        <begin position="1"/>
        <end position="65"/>
    </location>
</feature>
<dbReference type="Pfam" id="PF14520">
    <property type="entry name" value="HHH_5"/>
    <property type="match status" value="1"/>
</dbReference>
<dbReference type="AlphaFoldDB" id="A0A1D6KQM4"/>
<feature type="compositionally biased region" description="Basic and acidic residues" evidence="7">
    <location>
        <begin position="309"/>
        <end position="324"/>
    </location>
</feature>
<dbReference type="EMBL" id="CM007647">
    <property type="protein sequence ID" value="ONM05061.1"/>
    <property type="molecule type" value="Genomic_DNA"/>
</dbReference>
<dbReference type="SUPFAM" id="SSF47781">
    <property type="entry name" value="RuvA domain 2-like"/>
    <property type="match status" value="1"/>
</dbReference>
<gene>
    <name evidence="9" type="ORF">ZEAMMB73_Zm00001d032439</name>
</gene>
<feature type="region of interest" description="Disordered" evidence="7">
    <location>
        <begin position="76"/>
        <end position="95"/>
    </location>
</feature>
<evidence type="ECO:0000256" key="2">
    <source>
        <dbReference type="ARBA" id="ARBA00008283"/>
    </source>
</evidence>
<feature type="region of interest" description="Disordered" evidence="7">
    <location>
        <begin position="272"/>
        <end position="367"/>
    </location>
</feature>
<feature type="compositionally biased region" description="Polar residues" evidence="7">
    <location>
        <begin position="32"/>
        <end position="41"/>
    </location>
</feature>
<evidence type="ECO:0000256" key="6">
    <source>
        <dbReference type="ARBA" id="ARBA00023242"/>
    </source>
</evidence>
<dbReference type="InterPro" id="IPR004579">
    <property type="entry name" value="ERCC1/RAD10/SWI10"/>
</dbReference>
<sequence>MDGGREQQAPPESQPGKNLIKIPSYQEVFGTGASTSSSKPPSYNPPVATSAAAAASSSSSSSGSFSQAFSFLKSSEFYSPPPPPPPQPTTTPRFAGAGRLKLAPQRRLPKARTPFSSVIGSIRYHLLHPDYLYYRIRELQKNFRLRVILCHVDVEDVIKPLHEITRTALLHDCTLLCGWSLEECGRYLETIKVYENKPADSIREHMDNDYLSRLTHGLTSIRHVNKTDVVTLGSSFGSLSQIMNGSMDELARCPGIGERKVRRLYDTFHEPFKRVPARPRPNLVVPDTPDREKAKGQPSSTDGSSLQDAVEKPDASKKTKKGSDVRSALTVAFAKYSEKIRSQGRDAPNEAGESTGGSTVEAERAGD</sequence>
<dbReference type="SUPFAM" id="SSF52980">
    <property type="entry name" value="Restriction endonuclease-like"/>
    <property type="match status" value="1"/>
</dbReference>
<dbReference type="Gene3D" id="1.10.150.20">
    <property type="entry name" value="5' to 3' exonuclease, C-terminal subdomain"/>
    <property type="match status" value="1"/>
</dbReference>
<feature type="compositionally biased region" description="Polar residues" evidence="7">
    <location>
        <begin position="297"/>
        <end position="307"/>
    </location>
</feature>
<dbReference type="GO" id="GO:0003684">
    <property type="term" value="F:damaged DNA binding"/>
    <property type="evidence" value="ECO:0007669"/>
    <property type="project" value="InterPro"/>
</dbReference>
<dbReference type="PANTHER" id="PTHR12749">
    <property type="entry name" value="EXCISION REPAIR CROSS-COMPLEMENTING 1 ERCC1"/>
    <property type="match status" value="1"/>
</dbReference>
<dbReference type="GO" id="GO:0006302">
    <property type="term" value="P:double-strand break repair"/>
    <property type="evidence" value="ECO:0007669"/>
    <property type="project" value="UniProtKB-ARBA"/>
</dbReference>
<dbReference type="InterPro" id="IPR047260">
    <property type="entry name" value="ERCC1-like_central_dom"/>
</dbReference>
<evidence type="ECO:0000256" key="7">
    <source>
        <dbReference type="SAM" id="MobiDB-lite"/>
    </source>
</evidence>
<dbReference type="InterPro" id="IPR010994">
    <property type="entry name" value="RuvA_2-like"/>
</dbReference>
<name>A0A1D6KQM4_MAIZE</name>
<dbReference type="GO" id="GO:0006310">
    <property type="term" value="P:DNA recombination"/>
    <property type="evidence" value="ECO:0007669"/>
    <property type="project" value="UniProtKB-ARBA"/>
</dbReference>
<dbReference type="InterPro" id="IPR011335">
    <property type="entry name" value="Restrct_endonuc-II-like"/>
</dbReference>
<evidence type="ECO:0000259" key="8">
    <source>
        <dbReference type="Pfam" id="PF03834"/>
    </source>
</evidence>
<keyword evidence="4" id="KW-0238">DNA-binding</keyword>
<keyword evidence="6" id="KW-0539">Nucleus</keyword>
<feature type="compositionally biased region" description="Low complexity" evidence="7">
    <location>
        <begin position="48"/>
        <end position="65"/>
    </location>
</feature>
<comment type="similarity">
    <text evidence="2">Belongs to the ERCC1/RAD10/SWI10 family.</text>
</comment>
<comment type="subcellular location">
    <subcellularLocation>
        <location evidence="1">Nucleus</location>
    </subcellularLocation>
</comment>
<evidence type="ECO:0000256" key="5">
    <source>
        <dbReference type="ARBA" id="ARBA00023204"/>
    </source>
</evidence>
<protein>
    <submittedName>
        <fullName evidence="9">DNA excision repair protein ERCC-1</fullName>
    </submittedName>
</protein>
<feature type="compositionally biased region" description="Basic and acidic residues" evidence="7">
    <location>
        <begin position="336"/>
        <end position="348"/>
    </location>
</feature>
<dbReference type="CDD" id="cd22325">
    <property type="entry name" value="ERCC1_C-like"/>
    <property type="match status" value="1"/>
</dbReference>
<evidence type="ECO:0000256" key="4">
    <source>
        <dbReference type="ARBA" id="ARBA00023125"/>
    </source>
</evidence>
<accession>A0A1D6KQM4</accession>
<organism evidence="9">
    <name type="scientific">Zea mays</name>
    <name type="common">Maize</name>
    <dbReference type="NCBI Taxonomy" id="4577"/>
    <lineage>
        <taxon>Eukaryota</taxon>
        <taxon>Viridiplantae</taxon>
        <taxon>Streptophyta</taxon>
        <taxon>Embryophyta</taxon>
        <taxon>Tracheophyta</taxon>
        <taxon>Spermatophyta</taxon>
        <taxon>Magnoliopsida</taxon>
        <taxon>Liliopsida</taxon>
        <taxon>Poales</taxon>
        <taxon>Poaceae</taxon>
        <taxon>PACMAD clade</taxon>
        <taxon>Panicoideae</taxon>
        <taxon>Andropogonodae</taxon>
        <taxon>Andropogoneae</taxon>
        <taxon>Tripsacinae</taxon>
        <taxon>Zea</taxon>
    </lineage>
</organism>
<evidence type="ECO:0000313" key="9">
    <source>
        <dbReference type="EMBL" id="ONM05061.1"/>
    </source>
</evidence>
<evidence type="ECO:0000256" key="3">
    <source>
        <dbReference type="ARBA" id="ARBA00022763"/>
    </source>
</evidence>
<evidence type="ECO:0000256" key="1">
    <source>
        <dbReference type="ARBA" id="ARBA00004123"/>
    </source>
</evidence>
<dbReference type="FunFam" id="1.10.150.20:FF:000017">
    <property type="entry name" value="DNA excision repair protein ERCC-1"/>
    <property type="match status" value="1"/>
</dbReference>
<reference evidence="9" key="1">
    <citation type="submission" date="2015-12" db="EMBL/GenBank/DDBJ databases">
        <title>Update maize B73 reference genome by single molecule sequencing technologies.</title>
        <authorList>
            <consortium name="Maize Genome Sequencing Project"/>
            <person name="Ware D."/>
        </authorList>
    </citation>
    <scope>NUCLEOTIDE SEQUENCE [LARGE SCALE GENOMIC DNA]</scope>
    <source>
        <tissue evidence="9">Seedling</tissue>
    </source>
</reference>
<feature type="domain" description="ERCC1-like central" evidence="8">
    <location>
        <begin position="121"/>
        <end position="192"/>
    </location>
</feature>
<dbReference type="ExpressionAtlas" id="A0A1D6KQM4">
    <property type="expression patterns" value="baseline and differential"/>
</dbReference>